<dbReference type="PANTHER" id="PTHR33076">
    <property type="entry name" value="NON-SPECIFIC LIPID-TRANSFER PROTEIN 2-RELATED"/>
    <property type="match status" value="1"/>
</dbReference>
<evidence type="ECO:0000256" key="2">
    <source>
        <dbReference type="ARBA" id="ARBA00009748"/>
    </source>
</evidence>
<sequence>MAFTHRALGRIKKIWTAQKESMEMKLMGCWSLIVFGLVVTVLNNACPANGVTCQEALMTLMPCESYLVGSGPGTPAVPCCAGVQTLVSEATSTEIRRSLCECLKKAASGMKIDPGRLKAIPEYCKVSVPVPLDPAVDCSKVPLF</sequence>
<dbReference type="EMBL" id="AP019300">
    <property type="protein sequence ID" value="BBH00685.1"/>
    <property type="molecule type" value="Genomic_DNA"/>
</dbReference>
<proteinExistence type="inferred from homology"/>
<comment type="similarity">
    <text evidence="2 6">Belongs to the plant LTP family.</text>
</comment>
<accession>A0A4Y1R9I9</accession>
<dbReference type="Pfam" id="PF00234">
    <property type="entry name" value="Tryp_alpha_amyl"/>
    <property type="match status" value="1"/>
</dbReference>
<dbReference type="CDD" id="cd01960">
    <property type="entry name" value="nsLTP1"/>
    <property type="match status" value="1"/>
</dbReference>
<dbReference type="InterPro" id="IPR000528">
    <property type="entry name" value="Plant_nsLTP"/>
</dbReference>
<name>A0A4Y1R9I9_PRUDU</name>
<evidence type="ECO:0000256" key="5">
    <source>
        <dbReference type="ARBA" id="ARBA00023157"/>
    </source>
</evidence>
<dbReference type="GO" id="GO:0008289">
    <property type="term" value="F:lipid binding"/>
    <property type="evidence" value="ECO:0007669"/>
    <property type="project" value="UniProtKB-KW"/>
</dbReference>
<feature type="domain" description="Bifunctional inhibitor/plant lipid transfer protein/seed storage helical" evidence="7">
    <location>
        <begin position="53"/>
        <end position="138"/>
    </location>
</feature>
<dbReference type="InterPro" id="IPR036312">
    <property type="entry name" value="Bifun_inhib/LTP/seed_sf"/>
</dbReference>
<evidence type="ECO:0000256" key="1">
    <source>
        <dbReference type="ARBA" id="ARBA00003211"/>
    </source>
</evidence>
<dbReference type="Gene3D" id="1.10.110.10">
    <property type="entry name" value="Plant lipid-transfer and hydrophobic proteins"/>
    <property type="match status" value="1"/>
</dbReference>
<evidence type="ECO:0000256" key="4">
    <source>
        <dbReference type="ARBA" id="ARBA00023121"/>
    </source>
</evidence>
<comment type="function">
    <text evidence="1 6">Plant non-specific lipid-transfer proteins transfer phospholipids as well as galactolipids across membranes. May play a role in wax or cutin deposition in the cell walls of expanding epidermal cells and certain secretory tissues.</text>
</comment>
<dbReference type="PROSITE" id="PS00597">
    <property type="entry name" value="PLANT_LTP"/>
    <property type="match status" value="1"/>
</dbReference>
<evidence type="ECO:0000256" key="3">
    <source>
        <dbReference type="ARBA" id="ARBA00022448"/>
    </source>
</evidence>
<evidence type="ECO:0000256" key="6">
    <source>
        <dbReference type="RuleBase" id="RU000628"/>
    </source>
</evidence>
<keyword evidence="3 6" id="KW-0813">Transport</keyword>
<evidence type="ECO:0000259" key="7">
    <source>
        <dbReference type="SMART" id="SM00499"/>
    </source>
</evidence>
<dbReference type="SMART" id="SM00499">
    <property type="entry name" value="AAI"/>
    <property type="match status" value="1"/>
</dbReference>
<gene>
    <name evidence="8" type="ORF">Prudu_010733</name>
</gene>
<reference evidence="8" key="1">
    <citation type="journal article" date="2019" name="Science">
        <title>Mutation of a bHLH transcription factor allowed almond domestication.</title>
        <authorList>
            <person name="Sanchez-Perez R."/>
            <person name="Pavan S."/>
            <person name="Mazzeo R."/>
            <person name="Moldovan C."/>
            <person name="Aiese Cigliano R."/>
            <person name="Del Cueto J."/>
            <person name="Ricciardi F."/>
            <person name="Lotti C."/>
            <person name="Ricciardi L."/>
            <person name="Dicenta F."/>
            <person name="Lopez-Marques R.L."/>
            <person name="Lindberg Moller B."/>
        </authorList>
    </citation>
    <scope>NUCLEOTIDE SEQUENCE</scope>
</reference>
<dbReference type="GO" id="GO:0006869">
    <property type="term" value="P:lipid transport"/>
    <property type="evidence" value="ECO:0007669"/>
    <property type="project" value="InterPro"/>
</dbReference>
<keyword evidence="4 6" id="KW-0446">Lipid-binding</keyword>
<dbReference type="InterPro" id="IPR016140">
    <property type="entry name" value="Bifunc_inhib/LTP/seed_store"/>
</dbReference>
<evidence type="ECO:0000313" key="8">
    <source>
        <dbReference type="EMBL" id="BBH00685.1"/>
    </source>
</evidence>
<dbReference type="PRINTS" id="PR00382">
    <property type="entry name" value="LIPIDTRNSFER"/>
</dbReference>
<dbReference type="AlphaFoldDB" id="A0A4Y1R9I9"/>
<organism evidence="8">
    <name type="scientific">Prunus dulcis</name>
    <name type="common">Almond</name>
    <name type="synonym">Amygdalus dulcis</name>
    <dbReference type="NCBI Taxonomy" id="3755"/>
    <lineage>
        <taxon>Eukaryota</taxon>
        <taxon>Viridiplantae</taxon>
        <taxon>Streptophyta</taxon>
        <taxon>Embryophyta</taxon>
        <taxon>Tracheophyta</taxon>
        <taxon>Spermatophyta</taxon>
        <taxon>Magnoliopsida</taxon>
        <taxon>eudicotyledons</taxon>
        <taxon>Gunneridae</taxon>
        <taxon>Pentapetalae</taxon>
        <taxon>rosids</taxon>
        <taxon>fabids</taxon>
        <taxon>Rosales</taxon>
        <taxon>Rosaceae</taxon>
        <taxon>Amygdaloideae</taxon>
        <taxon>Amygdaleae</taxon>
        <taxon>Prunus</taxon>
    </lineage>
</organism>
<dbReference type="SUPFAM" id="SSF47699">
    <property type="entry name" value="Bifunctional inhibitor/lipid-transfer protein/seed storage 2S albumin"/>
    <property type="match status" value="1"/>
</dbReference>
<protein>
    <recommendedName>
        <fullName evidence="6">Non-specific lipid-transfer protein</fullName>
    </recommendedName>
</protein>
<keyword evidence="5" id="KW-1015">Disulfide bond</keyword>